<dbReference type="InterPro" id="IPR005651">
    <property type="entry name" value="Trm112-like"/>
</dbReference>
<protein>
    <recommendedName>
        <fullName evidence="1">UPF0434 protein SAMN05660772_01385</fullName>
    </recommendedName>
</protein>
<dbReference type="Proteomes" id="UP000192408">
    <property type="component" value="Unassembled WGS sequence"/>
</dbReference>
<dbReference type="GO" id="GO:0005829">
    <property type="term" value="C:cytosol"/>
    <property type="evidence" value="ECO:0007669"/>
    <property type="project" value="TreeGrafter"/>
</dbReference>
<dbReference type="PANTHER" id="PTHR33505">
    <property type="entry name" value="ZGC:162634"/>
    <property type="match status" value="1"/>
</dbReference>
<dbReference type="Gene3D" id="2.20.25.10">
    <property type="match status" value="1"/>
</dbReference>
<dbReference type="STRING" id="1122938.SAMN05660772_01385"/>
<proteinExistence type="inferred from homology"/>
<dbReference type="Pfam" id="PF03966">
    <property type="entry name" value="Trm112p"/>
    <property type="match status" value="1"/>
</dbReference>
<evidence type="ECO:0000256" key="1">
    <source>
        <dbReference type="HAMAP-Rule" id="MF_01187"/>
    </source>
</evidence>
<sequence length="62" mass="7074">MLQVIACPRCHAKLRYDQANQRLICEFEHLAYPIKNGIPVLLPESAVTLAETNDKESQHDKI</sequence>
<dbReference type="SUPFAM" id="SSF158997">
    <property type="entry name" value="Trm112p-like"/>
    <property type="match status" value="1"/>
</dbReference>
<evidence type="ECO:0000313" key="3">
    <source>
        <dbReference type="Proteomes" id="UP000192408"/>
    </source>
</evidence>
<comment type="similarity">
    <text evidence="1">Belongs to the UPF0434 family.</text>
</comment>
<reference evidence="3" key="1">
    <citation type="submission" date="2017-04" db="EMBL/GenBank/DDBJ databases">
        <authorList>
            <person name="Varghese N."/>
            <person name="Submissions S."/>
        </authorList>
    </citation>
    <scope>NUCLEOTIDE SEQUENCE [LARGE SCALE GENOMIC DNA]</scope>
    <source>
        <strain evidence="3">DSM 23072</strain>
    </source>
</reference>
<organism evidence="2 3">
    <name type="scientific">Pasteurella testudinis DSM 23072</name>
    <dbReference type="NCBI Taxonomy" id="1122938"/>
    <lineage>
        <taxon>Bacteria</taxon>
        <taxon>Pseudomonadati</taxon>
        <taxon>Pseudomonadota</taxon>
        <taxon>Gammaproteobacteria</taxon>
        <taxon>Pasteurellales</taxon>
        <taxon>Pasteurellaceae</taxon>
        <taxon>Pasteurella</taxon>
    </lineage>
</organism>
<dbReference type="EMBL" id="FWWV01000067">
    <property type="protein sequence ID" value="SMB89700.1"/>
    <property type="molecule type" value="Genomic_DNA"/>
</dbReference>
<gene>
    <name evidence="2" type="ORF">SAMN05660772_01385</name>
</gene>
<keyword evidence="3" id="KW-1185">Reference proteome</keyword>
<name>A0A1W1V915_9PAST</name>
<accession>A0A1W1V915</accession>
<evidence type="ECO:0000313" key="2">
    <source>
        <dbReference type="EMBL" id="SMB89700.1"/>
    </source>
</evidence>
<dbReference type="AlphaFoldDB" id="A0A1W1V915"/>
<dbReference type="PANTHER" id="PTHR33505:SF4">
    <property type="entry name" value="PROTEIN PREY, MITOCHONDRIAL"/>
    <property type="match status" value="1"/>
</dbReference>
<dbReference type="HAMAP" id="MF_01187">
    <property type="entry name" value="UPF0434"/>
    <property type="match status" value="1"/>
</dbReference>